<protein>
    <submittedName>
        <fullName evidence="10">Guanine permease</fullName>
    </submittedName>
</protein>
<keyword evidence="4 8" id="KW-1003">Cell membrane</keyword>
<keyword evidence="5 8" id="KW-0812">Transmembrane</keyword>
<evidence type="ECO:0000313" key="10">
    <source>
        <dbReference type="EMBL" id="OGL53310.1"/>
    </source>
</evidence>
<evidence type="ECO:0000256" key="4">
    <source>
        <dbReference type="ARBA" id="ARBA00022475"/>
    </source>
</evidence>
<feature type="transmembrane region" description="Helical" evidence="9">
    <location>
        <begin position="326"/>
        <end position="345"/>
    </location>
</feature>
<evidence type="ECO:0000256" key="2">
    <source>
        <dbReference type="ARBA" id="ARBA00005697"/>
    </source>
</evidence>
<feature type="transmembrane region" description="Helical" evidence="9">
    <location>
        <begin position="399"/>
        <end position="420"/>
    </location>
</feature>
<feature type="transmembrane region" description="Helical" evidence="9">
    <location>
        <begin position="181"/>
        <end position="214"/>
    </location>
</feature>
<evidence type="ECO:0000313" key="11">
    <source>
        <dbReference type="Proteomes" id="UP000178082"/>
    </source>
</evidence>
<comment type="caution">
    <text evidence="10">The sequence shown here is derived from an EMBL/GenBank/DDBJ whole genome shotgun (WGS) entry which is preliminary data.</text>
</comment>
<evidence type="ECO:0000256" key="1">
    <source>
        <dbReference type="ARBA" id="ARBA00004651"/>
    </source>
</evidence>
<feature type="transmembrane region" description="Helical" evidence="9">
    <location>
        <begin position="52"/>
        <end position="74"/>
    </location>
</feature>
<comment type="subcellular location">
    <subcellularLocation>
        <location evidence="1 8">Cell membrane</location>
        <topology evidence="1 8">Multi-pass membrane protein</topology>
    </subcellularLocation>
</comment>
<organism evidence="10 11">
    <name type="scientific">Candidatus Schekmanbacteria bacterium RIFCSPLOWO2_12_FULL_38_15</name>
    <dbReference type="NCBI Taxonomy" id="1817883"/>
    <lineage>
        <taxon>Bacteria</taxon>
        <taxon>Candidatus Schekmaniibacteriota</taxon>
    </lineage>
</organism>
<evidence type="ECO:0000256" key="7">
    <source>
        <dbReference type="ARBA" id="ARBA00023136"/>
    </source>
</evidence>
<keyword evidence="6 8" id="KW-1133">Transmembrane helix</keyword>
<evidence type="ECO:0000256" key="5">
    <source>
        <dbReference type="ARBA" id="ARBA00022692"/>
    </source>
</evidence>
<gene>
    <name evidence="10" type="ORF">A3G31_07305</name>
</gene>
<dbReference type="InterPro" id="IPR006043">
    <property type="entry name" value="NCS2"/>
</dbReference>
<feature type="transmembrane region" description="Helical" evidence="9">
    <location>
        <begin position="357"/>
        <end position="379"/>
    </location>
</feature>
<feature type="transmembrane region" description="Helical" evidence="9">
    <location>
        <begin position="139"/>
        <end position="161"/>
    </location>
</feature>
<proteinExistence type="inferred from homology"/>
<name>A0A1F7SHN4_9BACT</name>
<feature type="transmembrane region" description="Helical" evidence="9">
    <location>
        <begin position="20"/>
        <end position="40"/>
    </location>
</feature>
<dbReference type="Pfam" id="PF00860">
    <property type="entry name" value="Xan_ur_permease"/>
    <property type="match status" value="1"/>
</dbReference>
<keyword evidence="7 8" id="KW-0472">Membrane</keyword>
<dbReference type="AlphaFoldDB" id="A0A1F7SHN4"/>
<dbReference type="PANTHER" id="PTHR43337:SF1">
    <property type="entry name" value="XANTHINE_URACIL PERMEASE C887.17-RELATED"/>
    <property type="match status" value="1"/>
</dbReference>
<dbReference type="GO" id="GO:0005345">
    <property type="term" value="F:purine nucleobase transmembrane transporter activity"/>
    <property type="evidence" value="ECO:0007669"/>
    <property type="project" value="TreeGrafter"/>
</dbReference>
<dbReference type="STRING" id="1817883.A3G31_07305"/>
<feature type="transmembrane region" description="Helical" evidence="9">
    <location>
        <begin position="109"/>
        <end position="127"/>
    </location>
</feature>
<comment type="similarity">
    <text evidence="2 8">Belongs to the nucleobase:cation symporter-2 (NCS2) (TC 2.A.40) family. Azg-like subfamily.</text>
</comment>
<dbReference type="EMBL" id="MGDI01000025">
    <property type="protein sequence ID" value="OGL53310.1"/>
    <property type="molecule type" value="Genomic_DNA"/>
</dbReference>
<evidence type="ECO:0000256" key="3">
    <source>
        <dbReference type="ARBA" id="ARBA00022448"/>
    </source>
</evidence>
<feature type="transmembrane region" description="Helical" evidence="9">
    <location>
        <begin position="432"/>
        <end position="448"/>
    </location>
</feature>
<evidence type="ECO:0000256" key="6">
    <source>
        <dbReference type="ARBA" id="ARBA00022989"/>
    </source>
</evidence>
<keyword evidence="3 8" id="KW-0813">Transport</keyword>
<sequence>MLEKIFKLKEAGTTVKTEIIAGIVTFMTLSYIIFVQPAILSNPNGPAMDFGSVMVATCIASAIATFLMGLLANYPIALAPAMGHNFFFAFTVCGSAAIGGMGYPWQVALGANFIAGAIFILISRWGLRELILTAIPDSLKHAIAVGIGLLIAFLGFEWGGLVIPSPGTFVTLGNLKTPEVILTIFGIILIASLMSLKISGALLWGIIATAVLGMPMGIVKYQGIISAPPSIKPTFLKLDILGVFTQPGFITVIFVLFLLAIFDTVGTLVGVCERAGLMKNGKLPNAQKALFSDAVGTTTGTLFGTSTITCYIESAAGVSEGGRTGLANMVTGFLMLISLFFYPLVKMIGGGYQTAKGNILYPVIAPALIIVGSMMIQSVKKINWDDPTESIPSFLTLTIMQYAFSITEGISFGFISYSFLKLISGRAKEVHWIVYVFSVLFLVRYIFLTR</sequence>
<dbReference type="PANTHER" id="PTHR43337">
    <property type="entry name" value="XANTHINE/URACIL PERMEASE C887.17-RELATED"/>
    <property type="match status" value="1"/>
</dbReference>
<dbReference type="PIRSF" id="PIRSF005353">
    <property type="entry name" value="PbuG"/>
    <property type="match status" value="1"/>
</dbReference>
<dbReference type="InterPro" id="IPR026033">
    <property type="entry name" value="Azg-like_bact_archaea"/>
</dbReference>
<dbReference type="InterPro" id="IPR045018">
    <property type="entry name" value="Azg-like"/>
</dbReference>
<evidence type="ECO:0000256" key="9">
    <source>
        <dbReference type="SAM" id="Phobius"/>
    </source>
</evidence>
<evidence type="ECO:0000256" key="8">
    <source>
        <dbReference type="PIRNR" id="PIRNR005353"/>
    </source>
</evidence>
<reference evidence="10 11" key="1">
    <citation type="journal article" date="2016" name="Nat. Commun.">
        <title>Thousands of microbial genomes shed light on interconnected biogeochemical processes in an aquifer system.</title>
        <authorList>
            <person name="Anantharaman K."/>
            <person name="Brown C.T."/>
            <person name="Hug L.A."/>
            <person name="Sharon I."/>
            <person name="Castelle C.J."/>
            <person name="Probst A.J."/>
            <person name="Thomas B.C."/>
            <person name="Singh A."/>
            <person name="Wilkins M.J."/>
            <person name="Karaoz U."/>
            <person name="Brodie E.L."/>
            <person name="Williams K.H."/>
            <person name="Hubbard S.S."/>
            <person name="Banfield J.F."/>
        </authorList>
    </citation>
    <scope>NUCLEOTIDE SEQUENCE [LARGE SCALE GENOMIC DNA]</scope>
</reference>
<accession>A0A1F7SHN4</accession>
<dbReference type="Proteomes" id="UP000178082">
    <property type="component" value="Unassembled WGS sequence"/>
</dbReference>
<feature type="transmembrane region" description="Helical" evidence="9">
    <location>
        <begin position="86"/>
        <end position="103"/>
    </location>
</feature>
<dbReference type="GO" id="GO:0005886">
    <property type="term" value="C:plasma membrane"/>
    <property type="evidence" value="ECO:0007669"/>
    <property type="project" value="UniProtKB-SubCell"/>
</dbReference>
<feature type="transmembrane region" description="Helical" evidence="9">
    <location>
        <begin position="235"/>
        <end position="261"/>
    </location>
</feature>